<keyword evidence="8" id="KW-0249">Electron transport</keyword>
<accession>A0ABW9QYB8</accession>
<dbReference type="PANTHER" id="PTHR22888">
    <property type="entry name" value="CYTOCHROME C OXIDASE, SUBUNIT II"/>
    <property type="match status" value="1"/>
</dbReference>
<sequence length="320" mass="35251">MSAVNLSGKDPDATPGSRHLLRIFLIWLTGSVILELVIGLGLAPHLSPGNMTNTAQSQQWDIEVLLWLAAPVLVLVYTWFGYNLIVFRHRGGPITDGAWWPRDKTWIQVAWVLSTASVVLFCFGFGTYELVGARYGAGGGEGPSAIWAPPVKLASAWKPASNPTELQVQVIGQQWRWTFRYPQFGGMETTRLVIPDHTWIRFDVTSLDVIHSFWAFQLGVKADANPGVDNIAFTKAQQLGNFAIRCDELCGIWHGAMVSTGTVMSQSAFYSWAQHQQTALAATTAQLPKFALTYEPSFEGAGGQLYQGRVYPNPHPNSTN</sequence>
<comment type="caution">
    <text evidence="17">The sequence shown here is derived from an EMBL/GenBank/DDBJ whole genome shotgun (WGS) entry which is preliminary data.</text>
</comment>
<evidence type="ECO:0000256" key="1">
    <source>
        <dbReference type="ARBA" id="ARBA00004141"/>
    </source>
</evidence>
<keyword evidence="9 15" id="KW-1133">Transmembrane helix</keyword>
<dbReference type="PROSITE" id="PS50857">
    <property type="entry name" value="COX2_CUA"/>
    <property type="match status" value="1"/>
</dbReference>
<keyword evidence="4" id="KW-0813">Transport</keyword>
<feature type="transmembrane region" description="Helical" evidence="15">
    <location>
        <begin position="105"/>
        <end position="125"/>
    </location>
</feature>
<evidence type="ECO:0000256" key="4">
    <source>
        <dbReference type="ARBA" id="ARBA00022448"/>
    </source>
</evidence>
<keyword evidence="5 15" id="KW-0812">Transmembrane</keyword>
<keyword evidence="18" id="KW-1185">Reference proteome</keyword>
<feature type="transmembrane region" description="Helical" evidence="15">
    <location>
        <begin position="64"/>
        <end position="85"/>
    </location>
</feature>
<evidence type="ECO:0000256" key="9">
    <source>
        <dbReference type="ARBA" id="ARBA00022989"/>
    </source>
</evidence>
<dbReference type="Pfam" id="PF00116">
    <property type="entry name" value="COX2"/>
    <property type="match status" value="1"/>
</dbReference>
<keyword evidence="6" id="KW-0479">Metal-binding</keyword>
<evidence type="ECO:0000256" key="15">
    <source>
        <dbReference type="SAM" id="Phobius"/>
    </source>
</evidence>
<dbReference type="SUPFAM" id="SSF49503">
    <property type="entry name" value="Cupredoxins"/>
    <property type="match status" value="1"/>
</dbReference>
<evidence type="ECO:0000256" key="8">
    <source>
        <dbReference type="ARBA" id="ARBA00022982"/>
    </source>
</evidence>
<protein>
    <recommendedName>
        <fullName evidence="3">cytochrome-c oxidase</fullName>
        <ecNumber evidence="3">7.1.1.9</ecNumber>
    </recommendedName>
    <alternativeName>
        <fullName evidence="13">Cytochrome aa3 subunit 2</fullName>
    </alternativeName>
</protein>
<keyword evidence="10" id="KW-0186">Copper</keyword>
<evidence type="ECO:0000313" key="17">
    <source>
        <dbReference type="EMBL" id="MST34257.1"/>
    </source>
</evidence>
<organism evidence="17 18">
    <name type="scientific">Acidiferrimicrobium australe</name>
    <dbReference type="NCBI Taxonomy" id="2664430"/>
    <lineage>
        <taxon>Bacteria</taxon>
        <taxon>Bacillati</taxon>
        <taxon>Actinomycetota</taxon>
        <taxon>Acidimicrobiia</taxon>
        <taxon>Acidimicrobiales</taxon>
        <taxon>Acidimicrobiaceae</taxon>
        <taxon>Acidiferrimicrobium</taxon>
    </lineage>
</organism>
<feature type="transmembrane region" description="Helical" evidence="15">
    <location>
        <begin position="20"/>
        <end position="43"/>
    </location>
</feature>
<dbReference type="InterPro" id="IPR002429">
    <property type="entry name" value="CcO_II-like_C"/>
</dbReference>
<evidence type="ECO:0000313" key="18">
    <source>
        <dbReference type="Proteomes" id="UP000437736"/>
    </source>
</evidence>
<evidence type="ECO:0000256" key="6">
    <source>
        <dbReference type="ARBA" id="ARBA00022723"/>
    </source>
</evidence>
<dbReference type="InterPro" id="IPR008972">
    <property type="entry name" value="Cupredoxin"/>
</dbReference>
<evidence type="ECO:0000256" key="7">
    <source>
        <dbReference type="ARBA" id="ARBA00022967"/>
    </source>
</evidence>
<dbReference type="InterPro" id="IPR001505">
    <property type="entry name" value="Copper_CuA"/>
</dbReference>
<comment type="subcellular location">
    <subcellularLocation>
        <location evidence="1">Membrane</location>
        <topology evidence="1">Multi-pass membrane protein</topology>
    </subcellularLocation>
</comment>
<feature type="domain" description="Cytochrome oxidase subunit II copper A binding" evidence="16">
    <location>
        <begin position="163"/>
        <end position="275"/>
    </location>
</feature>
<dbReference type="Proteomes" id="UP000437736">
    <property type="component" value="Unassembled WGS sequence"/>
</dbReference>
<dbReference type="PANTHER" id="PTHR22888:SF9">
    <property type="entry name" value="CYTOCHROME C OXIDASE SUBUNIT 2"/>
    <property type="match status" value="1"/>
</dbReference>
<evidence type="ECO:0000259" key="16">
    <source>
        <dbReference type="PROSITE" id="PS50857"/>
    </source>
</evidence>
<keyword evidence="7" id="KW-1278">Translocase</keyword>
<dbReference type="EMBL" id="WJHE01000917">
    <property type="protein sequence ID" value="MST34257.1"/>
    <property type="molecule type" value="Genomic_DNA"/>
</dbReference>
<comment type="catalytic activity">
    <reaction evidence="14">
        <text>4 Fe(II)-[cytochrome c] + O2 + 8 H(+)(in) = 4 Fe(III)-[cytochrome c] + 2 H2O + 4 H(+)(out)</text>
        <dbReference type="Rhea" id="RHEA:11436"/>
        <dbReference type="Rhea" id="RHEA-COMP:10350"/>
        <dbReference type="Rhea" id="RHEA-COMP:14399"/>
        <dbReference type="ChEBI" id="CHEBI:15377"/>
        <dbReference type="ChEBI" id="CHEBI:15378"/>
        <dbReference type="ChEBI" id="CHEBI:15379"/>
        <dbReference type="ChEBI" id="CHEBI:29033"/>
        <dbReference type="ChEBI" id="CHEBI:29034"/>
        <dbReference type="EC" id="7.1.1.9"/>
    </reaction>
</comment>
<comment type="similarity">
    <text evidence="2">Belongs to the cytochrome c oxidase subunit 2 family.</text>
</comment>
<dbReference type="EC" id="7.1.1.9" evidence="3"/>
<reference evidence="17 18" key="1">
    <citation type="submission" date="2019-11" db="EMBL/GenBank/DDBJ databases">
        <title>Acidiferrimicrobium australis gen. nov., sp. nov., an acidophilic and obligately heterotrophic, member of the Actinobacteria that catalyses dissimilatory oxido- reduction of iron isolated from metal-rich acidic water in Chile.</title>
        <authorList>
            <person name="Gonzalez D."/>
            <person name="Huber K."/>
            <person name="Hedrich S."/>
            <person name="Rojas-Villalobos C."/>
            <person name="Quatrini R."/>
            <person name="Dinamarca M.A."/>
            <person name="Schwarz A."/>
            <person name="Canales C."/>
            <person name="Nancucheo I."/>
        </authorList>
    </citation>
    <scope>NUCLEOTIDE SEQUENCE [LARGE SCALE GENOMIC DNA]</scope>
    <source>
        <strain evidence="17 18">USS-CCA1</strain>
    </source>
</reference>
<dbReference type="Gene3D" id="2.60.40.420">
    <property type="entry name" value="Cupredoxins - blue copper proteins"/>
    <property type="match status" value="1"/>
</dbReference>
<evidence type="ECO:0000256" key="2">
    <source>
        <dbReference type="ARBA" id="ARBA00007866"/>
    </source>
</evidence>
<comment type="function">
    <text evidence="12">Subunits I and II form the functional core of the enzyme complex. Electrons originating in cytochrome c are transferred via heme a and Cu(A) to the binuclear center formed by heme a3 and Cu(B).</text>
</comment>
<keyword evidence="11 15" id="KW-0472">Membrane</keyword>
<name>A0ABW9QYB8_9ACTN</name>
<evidence type="ECO:0000256" key="13">
    <source>
        <dbReference type="ARBA" id="ARBA00031399"/>
    </source>
</evidence>
<evidence type="ECO:0000256" key="5">
    <source>
        <dbReference type="ARBA" id="ARBA00022692"/>
    </source>
</evidence>
<dbReference type="InterPro" id="IPR036257">
    <property type="entry name" value="Cyt_c_oxidase_su2_TM_sf"/>
</dbReference>
<evidence type="ECO:0000256" key="10">
    <source>
        <dbReference type="ARBA" id="ARBA00023008"/>
    </source>
</evidence>
<proteinExistence type="inferred from homology"/>
<evidence type="ECO:0000256" key="12">
    <source>
        <dbReference type="ARBA" id="ARBA00024688"/>
    </source>
</evidence>
<gene>
    <name evidence="17" type="ORF">GHK86_16205</name>
</gene>
<evidence type="ECO:0000256" key="3">
    <source>
        <dbReference type="ARBA" id="ARBA00012949"/>
    </source>
</evidence>
<dbReference type="Gene3D" id="1.10.287.90">
    <property type="match status" value="1"/>
</dbReference>
<dbReference type="InterPro" id="IPR045187">
    <property type="entry name" value="CcO_II"/>
</dbReference>
<dbReference type="PROSITE" id="PS00078">
    <property type="entry name" value="COX2"/>
    <property type="match status" value="1"/>
</dbReference>
<evidence type="ECO:0000256" key="14">
    <source>
        <dbReference type="ARBA" id="ARBA00047816"/>
    </source>
</evidence>
<evidence type="ECO:0000256" key="11">
    <source>
        <dbReference type="ARBA" id="ARBA00023136"/>
    </source>
</evidence>